<proteinExistence type="predicted"/>
<sequence>MKPFFNIFVLIFLSTVLTGCQGEDQINELDWGETAETGTLEITPTDIQVNRDHDETVFWDVSESGQEVIIDLEIKNMSDSVVIMDRDFYYESFGVLHEEDVMEGEITVARMDLDIMPLPVYQDDLDEGASIETQIIVVVDEGELFSLAFDADGYSENESYEVSWAIE</sequence>
<evidence type="ECO:0000313" key="1">
    <source>
        <dbReference type="EMBL" id="AOM83879.1"/>
    </source>
</evidence>
<accession>A0A1D7QXZ6</accession>
<dbReference type="KEGG" id="bbev:BBEV_2540"/>
<name>A0A1D7QXZ6_9BACI</name>
<dbReference type="EMBL" id="CP012502">
    <property type="protein sequence ID" value="AOM83879.1"/>
    <property type="molecule type" value="Genomic_DNA"/>
</dbReference>
<evidence type="ECO:0000313" key="2">
    <source>
        <dbReference type="Proteomes" id="UP000094463"/>
    </source>
</evidence>
<protein>
    <recommendedName>
        <fullName evidence="3">DUF4352 domain-containing protein</fullName>
    </recommendedName>
</protein>
<dbReference type="AlphaFoldDB" id="A0A1D7QXZ6"/>
<dbReference type="Proteomes" id="UP000094463">
    <property type="component" value="Chromosome"/>
</dbReference>
<evidence type="ECO:0008006" key="3">
    <source>
        <dbReference type="Google" id="ProtNLM"/>
    </source>
</evidence>
<keyword evidence="2" id="KW-1185">Reference proteome</keyword>
<organism evidence="1 2">
    <name type="scientific">Salisediminibacterium beveridgei</name>
    <dbReference type="NCBI Taxonomy" id="632773"/>
    <lineage>
        <taxon>Bacteria</taxon>
        <taxon>Bacillati</taxon>
        <taxon>Bacillota</taxon>
        <taxon>Bacilli</taxon>
        <taxon>Bacillales</taxon>
        <taxon>Bacillaceae</taxon>
        <taxon>Salisediminibacterium</taxon>
    </lineage>
</organism>
<reference evidence="1 2" key="1">
    <citation type="submission" date="2015-08" db="EMBL/GenBank/DDBJ databases">
        <title>The complete genome sequence of Bacillus beveridgei MLTeJB.</title>
        <authorList>
            <person name="Hanson T.E."/>
            <person name="Mesa C."/>
            <person name="Basesman S.M."/>
            <person name="Oremland R.S."/>
        </authorList>
    </citation>
    <scope>NUCLEOTIDE SEQUENCE [LARGE SCALE GENOMIC DNA]</scope>
    <source>
        <strain evidence="1 2">MLTeJB</strain>
    </source>
</reference>
<gene>
    <name evidence="1" type="ORF">BBEV_2540</name>
</gene>
<dbReference type="PROSITE" id="PS51257">
    <property type="entry name" value="PROKAR_LIPOPROTEIN"/>
    <property type="match status" value="1"/>
</dbReference>